<dbReference type="Proteomes" id="UP000814126">
    <property type="component" value="Unassembled WGS sequence"/>
</dbReference>
<evidence type="ECO:0000313" key="3">
    <source>
        <dbReference type="Proteomes" id="UP000814126"/>
    </source>
</evidence>
<organism evidence="2 3">
    <name type="scientific">Pseudomonas poae</name>
    <dbReference type="NCBI Taxonomy" id="200451"/>
    <lineage>
        <taxon>Bacteria</taxon>
        <taxon>Pseudomonadati</taxon>
        <taxon>Pseudomonadota</taxon>
        <taxon>Gammaproteobacteria</taxon>
        <taxon>Pseudomonadales</taxon>
        <taxon>Pseudomonadaceae</taxon>
        <taxon>Pseudomonas</taxon>
    </lineage>
</organism>
<dbReference type="RefSeq" id="WP_236326075.1">
    <property type="nucleotide sequence ID" value="NZ_WJZX01000053.1"/>
</dbReference>
<dbReference type="Pfam" id="PF05226">
    <property type="entry name" value="CHASE2"/>
    <property type="match status" value="1"/>
</dbReference>
<evidence type="ECO:0000313" key="2">
    <source>
        <dbReference type="EMBL" id="MCF5656305.1"/>
    </source>
</evidence>
<dbReference type="AlphaFoldDB" id="A0AAP2S2T4"/>
<comment type="caution">
    <text evidence="2">The sequence shown here is derived from an EMBL/GenBank/DDBJ whole genome shotgun (WGS) entry which is preliminary data.</text>
</comment>
<accession>A0AAP2S2T4</accession>
<name>A0AAP2S2T4_9PSED</name>
<reference evidence="2" key="1">
    <citation type="submission" date="2019-11" db="EMBL/GenBank/DDBJ databases">
        <title>Epiphytic Pseudomonas syringae from cherry orchards.</title>
        <authorList>
            <person name="Hulin M.T."/>
        </authorList>
    </citation>
    <scope>NUCLEOTIDE SEQUENCE</scope>
    <source>
        <strain evidence="2">PA-2-1F</strain>
    </source>
</reference>
<sequence length="461" mass="51237">MLSTLWLFTKRRCLLAVIIVALAILDPFGLASSSDKASAQWLNRMLSSSYPSVGQQHVAVVLIDDDYLMRNGTSWPMSYGEQSKLFKRLLAYKPQAVFADLLYSHDHSLGDPTRGSQLLANVFERYQRQGIPLWLANTGQTRGEDGQANTLAPFTQVSRPALVKWEDVDDQYPLAVHTQVGLMETPALALYRVFCATRHCGTPPVDAEAAAQRQPIAVQWGLKLSPDQARIADIADAKPPRHFLLDAVMQFFQAVFWKLDDSAQQVYPYTLTLTASDLEVTSPEDQALIAELLRGRLVLVGARIESTGDLVESPVHGQLPGVYLHAMALDNLINKGMDYNHEPANLSRLPVNGLDLLELSLLALIALLKELQRRMQAGHSTFTFCRRQEAWFFSSPYPSWLLVMSLLIALSIVLSCNSITPVNVLGIISLSLVLFSERIEAFFDGERSDRPLRDSTQGTQG</sequence>
<evidence type="ECO:0000259" key="1">
    <source>
        <dbReference type="SMART" id="SM01080"/>
    </source>
</evidence>
<dbReference type="EMBL" id="WJZX01000053">
    <property type="protein sequence ID" value="MCF5656305.1"/>
    <property type="molecule type" value="Genomic_DNA"/>
</dbReference>
<proteinExistence type="predicted"/>
<dbReference type="SMART" id="SM01080">
    <property type="entry name" value="CHASE2"/>
    <property type="match status" value="1"/>
</dbReference>
<feature type="domain" description="CHASE2" evidence="1">
    <location>
        <begin position="39"/>
        <end position="369"/>
    </location>
</feature>
<dbReference type="InterPro" id="IPR007890">
    <property type="entry name" value="CHASE2"/>
</dbReference>
<protein>
    <submittedName>
        <fullName evidence="2">CHASE2 domain-containing protein</fullName>
    </submittedName>
</protein>
<gene>
    <name evidence="2" type="ORF">GIV46_14925</name>
</gene>